<evidence type="ECO:0000256" key="3">
    <source>
        <dbReference type="ARBA" id="ARBA00022692"/>
    </source>
</evidence>
<feature type="region of interest" description="Disordered" evidence="6">
    <location>
        <begin position="118"/>
        <end position="157"/>
    </location>
</feature>
<evidence type="ECO:0000256" key="2">
    <source>
        <dbReference type="ARBA" id="ARBA00022448"/>
    </source>
</evidence>
<dbReference type="PANTHER" id="PTHR10283">
    <property type="entry name" value="SOLUTE CARRIER FAMILY 13 MEMBER"/>
    <property type="match status" value="1"/>
</dbReference>
<evidence type="ECO:0000256" key="1">
    <source>
        <dbReference type="ARBA" id="ARBA00004141"/>
    </source>
</evidence>
<organism evidence="9">
    <name type="scientific">Chlamydomonas leiostraca</name>
    <dbReference type="NCBI Taxonomy" id="1034604"/>
    <lineage>
        <taxon>Eukaryota</taxon>
        <taxon>Viridiplantae</taxon>
        <taxon>Chlorophyta</taxon>
        <taxon>core chlorophytes</taxon>
        <taxon>Chlorophyceae</taxon>
        <taxon>CS clade</taxon>
        <taxon>Chlamydomonadales</taxon>
        <taxon>Chlamydomonadaceae</taxon>
        <taxon>Chlamydomonas</taxon>
    </lineage>
</organism>
<evidence type="ECO:0000256" key="4">
    <source>
        <dbReference type="ARBA" id="ARBA00022989"/>
    </source>
</evidence>
<dbReference type="Pfam" id="PF03105">
    <property type="entry name" value="SPX"/>
    <property type="match status" value="2"/>
</dbReference>
<reference evidence="9" key="1">
    <citation type="submission" date="2021-01" db="EMBL/GenBank/DDBJ databases">
        <authorList>
            <person name="Corre E."/>
            <person name="Pelletier E."/>
            <person name="Niang G."/>
            <person name="Scheremetjew M."/>
            <person name="Finn R."/>
            <person name="Kale V."/>
            <person name="Holt S."/>
            <person name="Cochrane G."/>
            <person name="Meng A."/>
            <person name="Brown T."/>
            <person name="Cohen L."/>
        </authorList>
    </citation>
    <scope>NUCLEOTIDE SEQUENCE</scope>
    <source>
        <strain evidence="9">SAG 11-49</strain>
    </source>
</reference>
<dbReference type="GO" id="GO:0006817">
    <property type="term" value="P:phosphate ion transport"/>
    <property type="evidence" value="ECO:0007669"/>
    <property type="project" value="TreeGrafter"/>
</dbReference>
<feature type="transmembrane region" description="Helical" evidence="7">
    <location>
        <begin position="647"/>
        <end position="664"/>
    </location>
</feature>
<feature type="transmembrane region" description="Helical" evidence="7">
    <location>
        <begin position="440"/>
        <end position="463"/>
    </location>
</feature>
<sequence>MKFSHQLKFNSVADWKDHYIHYANLKKIIYEIARLEQASQQPNEEDWETGVHEPLLRTGSLRHVDTKAQVAAKEAELMRELDKELADIISFFMRKEADTISRLEILDLEIHSYEKHRRTASGSLEAVPEDGELGAPPGAGGPPGTPPRDVSVRGASASSAEAGAGAELAVAAAMSDEEAAAHARATLARITSMAPRPMRVQFWSEVASRREGRELRMLRDKLRQRFTDIFTTLNDLVEYLELNREGFRKVIKKHDKLCTSSLKDSYWPLVEAKYPSKKKEELQRHLERLVDLYSVLYSGGDSSRAKEALSKNLRDHIKVERNTVWRDMVALERRTVAATVEATAAAKRIPWYVRHRDMLALSLCVLVFALVLSHDFFEEPEKNNCLALLVFASMLWATEAVPLFATAMLVPVLVVVLRVLVDRTNPASPQRMTPPQAAPAIFHAMFSQTIMLLLGGFSIAAALSKHFIAKQLAVAVLSRVGRKPRNVLLASMFVATFASMWISNVAAPVLCFSLVQPILRTMDVNTPFAKSLVMGIALASNIGGMTSPISSPQNIFAIERMSMDGKPPSWLAWFAVALPVAVISNFVCWGLILAVYQPWRKTQEVRPLKPNTDPTTATQVFVIIVSVVTVGLWCANSVMRDYTGEMGVVAVLPMIAFFGFGVLSKDDFNGFLWNVVMLAMGGMALGEAVKSSGLLATMAEAIKDMVAGMDLWMVTVSFCGVVLVCTTFISHTVGAMVILPIVQSVGEGLMPTPHPKLLVMASALMCSGAMGLPVSGFPNMQAVSLEDSTGQTFVNTLDFVKVGVPSSVFAYGVIVTVGYSLMKLVGF</sequence>
<evidence type="ECO:0000256" key="7">
    <source>
        <dbReference type="SAM" id="Phobius"/>
    </source>
</evidence>
<dbReference type="PANTHER" id="PTHR10283:SF92">
    <property type="entry name" value="LOW-AFFINITY PHOSPHATE TRANSPORTER PHO91"/>
    <property type="match status" value="1"/>
</dbReference>
<dbReference type="GO" id="GO:0005315">
    <property type="term" value="F:phosphate transmembrane transporter activity"/>
    <property type="evidence" value="ECO:0007669"/>
    <property type="project" value="TreeGrafter"/>
</dbReference>
<dbReference type="Pfam" id="PF03600">
    <property type="entry name" value="CitMHS"/>
    <property type="match status" value="2"/>
</dbReference>
<dbReference type="GO" id="GO:0005886">
    <property type="term" value="C:plasma membrane"/>
    <property type="evidence" value="ECO:0007669"/>
    <property type="project" value="TreeGrafter"/>
</dbReference>
<dbReference type="AlphaFoldDB" id="A0A7S0WPN7"/>
<evidence type="ECO:0000256" key="6">
    <source>
        <dbReference type="SAM" id="MobiDB-lite"/>
    </source>
</evidence>
<feature type="transmembrane region" description="Helical" evidence="7">
    <location>
        <begin position="389"/>
        <end position="420"/>
    </location>
</feature>
<dbReference type="InterPro" id="IPR004680">
    <property type="entry name" value="Cit_transptr-like_dom"/>
</dbReference>
<accession>A0A7S0WPN7</accession>
<feature type="transmembrane region" description="Helical" evidence="7">
    <location>
        <begin position="758"/>
        <end position="778"/>
    </location>
</feature>
<dbReference type="InterPro" id="IPR004331">
    <property type="entry name" value="SPX_dom"/>
</dbReference>
<evidence type="ECO:0000256" key="5">
    <source>
        <dbReference type="ARBA" id="ARBA00023136"/>
    </source>
</evidence>
<dbReference type="GO" id="GO:0006797">
    <property type="term" value="P:polyphosphate metabolic process"/>
    <property type="evidence" value="ECO:0007669"/>
    <property type="project" value="TreeGrafter"/>
</dbReference>
<proteinExistence type="predicted"/>
<keyword evidence="4 7" id="KW-1133">Transmembrane helix</keyword>
<evidence type="ECO:0000259" key="8">
    <source>
        <dbReference type="PROSITE" id="PS51382"/>
    </source>
</evidence>
<keyword evidence="5 7" id="KW-0472">Membrane</keyword>
<dbReference type="CDD" id="cd01115">
    <property type="entry name" value="SLC13_permease"/>
    <property type="match status" value="1"/>
</dbReference>
<dbReference type="PROSITE" id="PS51382">
    <property type="entry name" value="SPX"/>
    <property type="match status" value="1"/>
</dbReference>
<evidence type="ECO:0000313" key="9">
    <source>
        <dbReference type="EMBL" id="CAD8676238.1"/>
    </source>
</evidence>
<feature type="transmembrane region" description="Helical" evidence="7">
    <location>
        <begin position="487"/>
        <end position="515"/>
    </location>
</feature>
<gene>
    <name evidence="9" type="ORF">CLEI1391_LOCUS7336</name>
</gene>
<feature type="domain" description="SPX" evidence="8">
    <location>
        <begin position="1"/>
        <end position="268"/>
    </location>
</feature>
<protein>
    <recommendedName>
        <fullName evidence="8">SPX domain-containing protein</fullName>
    </recommendedName>
</protein>
<keyword evidence="2" id="KW-0813">Transport</keyword>
<feature type="transmembrane region" description="Helical" evidence="7">
    <location>
        <begin position="358"/>
        <end position="377"/>
    </location>
</feature>
<name>A0A7S0WPN7_9CHLO</name>
<feature type="transmembrane region" description="Helical" evidence="7">
    <location>
        <begin position="670"/>
        <end position="690"/>
    </location>
</feature>
<keyword evidence="3 7" id="KW-0812">Transmembrane</keyword>
<feature type="transmembrane region" description="Helical" evidence="7">
    <location>
        <begin position="711"/>
        <end position="738"/>
    </location>
</feature>
<dbReference type="EMBL" id="HBFB01012989">
    <property type="protein sequence ID" value="CAD8676238.1"/>
    <property type="molecule type" value="Transcribed_RNA"/>
</dbReference>
<feature type="transmembrane region" description="Helical" evidence="7">
    <location>
        <begin position="616"/>
        <end position="635"/>
    </location>
</feature>
<feature type="transmembrane region" description="Helical" evidence="7">
    <location>
        <begin position="570"/>
        <end position="596"/>
    </location>
</feature>
<comment type="subcellular location">
    <subcellularLocation>
        <location evidence="1">Membrane</location>
        <topology evidence="1">Multi-pass membrane protein</topology>
    </subcellularLocation>
</comment>
<feature type="transmembrane region" description="Helical" evidence="7">
    <location>
        <begin position="799"/>
        <end position="822"/>
    </location>
</feature>